<dbReference type="Gene3D" id="3.40.50.720">
    <property type="entry name" value="NAD(P)-binding Rossmann-like Domain"/>
    <property type="match status" value="1"/>
</dbReference>
<comment type="caution">
    <text evidence="4">The sequence shown here is derived from an EMBL/GenBank/DDBJ whole genome shotgun (WGS) entry which is preliminary data.</text>
</comment>
<keyword evidence="1" id="KW-0560">Oxidoreductase</keyword>
<sequence>MKTIRFAFSGFGNIAKTHMTALRALPIIKQVPALPVLDTIITRNPDTNHAQAEAIGFRRVVSTVEEAASDEQVDVIDICSPNNRHDADVRAAIAGGKAIYCEKPITDQFPQSEALEAAVNESGLMQQLAFTFRYHPASMRIRELVREQVVGDILQCKIAYRRSGYLNPERPISWRLDNKMSGGGAISDLGVHALDLFRYWFGDIEHAEGRVHTHVKRRPSAAGSSELVEVHVDDWAIIHLTTSSGINGMAEVSRVALGSDAFDIQIVGTRGSITCDLERDAVPAVHLLKGSLGARPEPSSLALIPDEKSTMGFSVDNHFGALHHYILRLSGDDRWSDIAPTLKDGVIVEGWIDRILQSTAGGGSV</sequence>
<reference evidence="4 5" key="1">
    <citation type="submission" date="2020-09" db="EMBL/GenBank/DDBJ databases">
        <title>Paenibacillus sp. strain PR3 16S rRNA gene Genome sequencing and assembly.</title>
        <authorList>
            <person name="Kim J."/>
        </authorList>
    </citation>
    <scope>NUCLEOTIDE SEQUENCE [LARGE SCALE GENOMIC DNA]</scope>
    <source>
        <strain evidence="4 5">PR3</strain>
    </source>
</reference>
<protein>
    <submittedName>
        <fullName evidence="4">Gfo/Idh/MocA family oxidoreductase</fullName>
    </submittedName>
</protein>
<dbReference type="RefSeq" id="WP_191203226.1">
    <property type="nucleotide sequence ID" value="NZ_JACXZA010000002.1"/>
</dbReference>
<feature type="domain" description="GFO/IDH/MocA-like oxidoreductase" evidence="3">
    <location>
        <begin position="140"/>
        <end position="273"/>
    </location>
</feature>
<dbReference type="InterPro" id="IPR055170">
    <property type="entry name" value="GFO_IDH_MocA-like_dom"/>
</dbReference>
<evidence type="ECO:0000313" key="5">
    <source>
        <dbReference type="Proteomes" id="UP000609346"/>
    </source>
</evidence>
<accession>A0ABR8MTH8</accession>
<dbReference type="InterPro" id="IPR000683">
    <property type="entry name" value="Gfo/Idh/MocA-like_OxRdtase_N"/>
</dbReference>
<dbReference type="Proteomes" id="UP000609346">
    <property type="component" value="Unassembled WGS sequence"/>
</dbReference>
<dbReference type="SUPFAM" id="SSF51735">
    <property type="entry name" value="NAD(P)-binding Rossmann-fold domains"/>
    <property type="match status" value="1"/>
</dbReference>
<evidence type="ECO:0000259" key="2">
    <source>
        <dbReference type="Pfam" id="PF01408"/>
    </source>
</evidence>
<keyword evidence="5" id="KW-1185">Reference proteome</keyword>
<dbReference type="SUPFAM" id="SSF55347">
    <property type="entry name" value="Glyceraldehyde-3-phosphate dehydrogenase-like, C-terminal domain"/>
    <property type="match status" value="1"/>
</dbReference>
<evidence type="ECO:0000313" key="4">
    <source>
        <dbReference type="EMBL" id="MBD3918940.1"/>
    </source>
</evidence>
<dbReference type="EMBL" id="JACXZA010000002">
    <property type="protein sequence ID" value="MBD3918940.1"/>
    <property type="molecule type" value="Genomic_DNA"/>
</dbReference>
<dbReference type="PANTHER" id="PTHR43818:SF11">
    <property type="entry name" value="BCDNA.GH03377"/>
    <property type="match status" value="1"/>
</dbReference>
<dbReference type="Pfam" id="PF22725">
    <property type="entry name" value="GFO_IDH_MocA_C3"/>
    <property type="match status" value="1"/>
</dbReference>
<gene>
    <name evidence="4" type="ORF">H8B09_09265</name>
</gene>
<dbReference type="Pfam" id="PF01408">
    <property type="entry name" value="GFO_IDH_MocA"/>
    <property type="match status" value="1"/>
</dbReference>
<feature type="domain" description="Gfo/Idh/MocA-like oxidoreductase N-terminal" evidence="2">
    <location>
        <begin position="4"/>
        <end position="127"/>
    </location>
</feature>
<name>A0ABR8MTH8_9BACL</name>
<evidence type="ECO:0000256" key="1">
    <source>
        <dbReference type="ARBA" id="ARBA00023002"/>
    </source>
</evidence>
<dbReference type="InterPro" id="IPR050463">
    <property type="entry name" value="Gfo/Idh/MocA_oxidrdct_glycsds"/>
</dbReference>
<organism evidence="4 5">
    <name type="scientific">Paenibacillus terricola</name>
    <dbReference type="NCBI Taxonomy" id="2763503"/>
    <lineage>
        <taxon>Bacteria</taxon>
        <taxon>Bacillati</taxon>
        <taxon>Bacillota</taxon>
        <taxon>Bacilli</taxon>
        <taxon>Bacillales</taxon>
        <taxon>Paenibacillaceae</taxon>
        <taxon>Paenibacillus</taxon>
    </lineage>
</organism>
<evidence type="ECO:0000259" key="3">
    <source>
        <dbReference type="Pfam" id="PF22725"/>
    </source>
</evidence>
<proteinExistence type="predicted"/>
<dbReference type="InterPro" id="IPR036291">
    <property type="entry name" value="NAD(P)-bd_dom_sf"/>
</dbReference>
<dbReference type="PANTHER" id="PTHR43818">
    <property type="entry name" value="BCDNA.GH03377"/>
    <property type="match status" value="1"/>
</dbReference>
<dbReference type="Gene3D" id="3.30.360.10">
    <property type="entry name" value="Dihydrodipicolinate Reductase, domain 2"/>
    <property type="match status" value="1"/>
</dbReference>